<evidence type="ECO:0000313" key="3">
    <source>
        <dbReference type="Proteomes" id="UP001050975"/>
    </source>
</evidence>
<dbReference type="Proteomes" id="UP001050975">
    <property type="component" value="Unassembled WGS sequence"/>
</dbReference>
<dbReference type="EMBL" id="BLAY01000013">
    <property type="protein sequence ID" value="GET36424.1"/>
    <property type="molecule type" value="Genomic_DNA"/>
</dbReference>
<evidence type="ECO:0000256" key="1">
    <source>
        <dbReference type="SAM" id="MobiDB-lite"/>
    </source>
</evidence>
<feature type="region of interest" description="Disordered" evidence="1">
    <location>
        <begin position="1"/>
        <end position="40"/>
    </location>
</feature>
<dbReference type="AlphaFoldDB" id="A0AAV3X2Z5"/>
<organism evidence="2 3">
    <name type="scientific">Microseira wollei NIES-4236</name>
    <dbReference type="NCBI Taxonomy" id="2530354"/>
    <lineage>
        <taxon>Bacteria</taxon>
        <taxon>Bacillati</taxon>
        <taxon>Cyanobacteriota</taxon>
        <taxon>Cyanophyceae</taxon>
        <taxon>Oscillatoriophycideae</taxon>
        <taxon>Aerosakkonematales</taxon>
        <taxon>Aerosakkonemataceae</taxon>
        <taxon>Microseira</taxon>
    </lineage>
</organism>
<sequence>MVRADWAKPVDKTTKRPKNHQEKSPRLCGKSGDPGNPSNREWDSFIRHLHRGMTSFCWVTHSGLSSHFNPQQMTTYYRCRCENLASPQAKTARGTTGKIEADTEMITYGTIHQALLPRCMVKSTQLTNSKTLVTLTPRLMIKACKQGVNGNC</sequence>
<gene>
    <name evidence="2" type="ORF">MiSe_11750</name>
</gene>
<evidence type="ECO:0000313" key="2">
    <source>
        <dbReference type="EMBL" id="GET36424.1"/>
    </source>
</evidence>
<name>A0AAV3X2Z5_9CYAN</name>
<feature type="compositionally biased region" description="Basic and acidic residues" evidence="1">
    <location>
        <begin position="1"/>
        <end position="25"/>
    </location>
</feature>
<evidence type="ECO:0008006" key="4">
    <source>
        <dbReference type="Google" id="ProtNLM"/>
    </source>
</evidence>
<keyword evidence="3" id="KW-1185">Reference proteome</keyword>
<accession>A0AAV3X2Z5</accession>
<comment type="caution">
    <text evidence="2">The sequence shown here is derived from an EMBL/GenBank/DDBJ whole genome shotgun (WGS) entry which is preliminary data.</text>
</comment>
<reference evidence="2" key="1">
    <citation type="submission" date="2019-10" db="EMBL/GenBank/DDBJ databases">
        <title>Draft genome sequece of Microseira wollei NIES-4236.</title>
        <authorList>
            <person name="Yamaguchi H."/>
            <person name="Suzuki S."/>
            <person name="Kawachi M."/>
        </authorList>
    </citation>
    <scope>NUCLEOTIDE SEQUENCE</scope>
    <source>
        <strain evidence="2">NIES-4236</strain>
    </source>
</reference>
<protein>
    <recommendedName>
        <fullName evidence="4">Transposase</fullName>
    </recommendedName>
</protein>
<proteinExistence type="predicted"/>